<keyword evidence="1" id="KW-1133">Transmembrane helix</keyword>
<feature type="transmembrane region" description="Helical" evidence="1">
    <location>
        <begin position="103"/>
        <end position="120"/>
    </location>
</feature>
<gene>
    <name evidence="2" type="ORF">SAMN02745910_01749</name>
</gene>
<reference evidence="2 3" key="1">
    <citation type="submission" date="2016-10" db="EMBL/GenBank/DDBJ databases">
        <authorList>
            <person name="Varghese N."/>
            <person name="Submissions S."/>
        </authorList>
    </citation>
    <scope>NUCLEOTIDE SEQUENCE [LARGE SCALE GENOMIC DNA]</scope>
    <source>
        <strain evidence="2 3">DSM 13796</strain>
    </source>
</reference>
<dbReference type="GeneID" id="93710441"/>
<feature type="transmembrane region" description="Helical" evidence="1">
    <location>
        <begin position="7"/>
        <end position="27"/>
    </location>
</feature>
<dbReference type="RefSeq" id="WP_061805050.1">
    <property type="nucleotide sequence ID" value="NZ_FOXX01000003.1"/>
</dbReference>
<organism evidence="2 3">
    <name type="scientific">Priestia endophytica DSM 13796</name>
    <dbReference type="NCBI Taxonomy" id="1121089"/>
    <lineage>
        <taxon>Bacteria</taxon>
        <taxon>Bacillati</taxon>
        <taxon>Bacillota</taxon>
        <taxon>Bacilli</taxon>
        <taxon>Bacillales</taxon>
        <taxon>Bacillaceae</taxon>
        <taxon>Priestia</taxon>
    </lineage>
</organism>
<dbReference type="EMBL" id="FOXX01000003">
    <property type="protein sequence ID" value="SFQ50501.1"/>
    <property type="molecule type" value="Genomic_DNA"/>
</dbReference>
<dbReference type="Proteomes" id="UP000182762">
    <property type="component" value="Unassembled WGS sequence"/>
</dbReference>
<proteinExistence type="predicted"/>
<evidence type="ECO:0000313" key="2">
    <source>
        <dbReference type="EMBL" id="SFQ50501.1"/>
    </source>
</evidence>
<evidence type="ECO:0008006" key="4">
    <source>
        <dbReference type="Google" id="ProtNLM"/>
    </source>
</evidence>
<keyword evidence="3" id="KW-1185">Reference proteome</keyword>
<evidence type="ECO:0000256" key="1">
    <source>
        <dbReference type="SAM" id="Phobius"/>
    </source>
</evidence>
<keyword evidence="1" id="KW-0812">Transmembrane</keyword>
<evidence type="ECO:0000313" key="3">
    <source>
        <dbReference type="Proteomes" id="UP000182762"/>
    </source>
</evidence>
<comment type="caution">
    <text evidence="2">The sequence shown here is derived from an EMBL/GenBank/DDBJ whole genome shotgun (WGS) entry which is preliminary data.</text>
</comment>
<feature type="transmembrane region" description="Helical" evidence="1">
    <location>
        <begin position="47"/>
        <end position="66"/>
    </location>
</feature>
<keyword evidence="1" id="KW-0472">Membrane</keyword>
<sequence length="130" mass="15630">MRSLPYFFLVTDIGFVLYWLLTLFHFIPLHYAFKDYENPILVAWNWSFFPLDILISITGFISLALYRRNNRNWESFAFCSLLLTFCAGLMALSFWIVRKDFDIMWWGANLFLLIYPCFFLKSMFTLRGRS</sequence>
<name>A0A1I5Z225_9BACI</name>
<protein>
    <recommendedName>
        <fullName evidence="4">YvaD family protein</fullName>
    </recommendedName>
</protein>
<dbReference type="InterPro" id="IPR020348">
    <property type="entry name" value="Uncharacterised_YvaD"/>
</dbReference>
<accession>A0A1I5Z225</accession>
<dbReference type="Pfam" id="PF17314">
    <property type="entry name" value="DUF5360"/>
    <property type="match status" value="1"/>
</dbReference>
<feature type="transmembrane region" description="Helical" evidence="1">
    <location>
        <begin position="78"/>
        <end position="97"/>
    </location>
</feature>